<name>A0A2R6XKZ0_MARPO</name>
<dbReference type="Proteomes" id="UP000244005">
    <property type="component" value="Unassembled WGS sequence"/>
</dbReference>
<dbReference type="EMBL" id="KZ772682">
    <property type="protein sequence ID" value="PTQ46785.1"/>
    <property type="molecule type" value="Genomic_DNA"/>
</dbReference>
<protein>
    <submittedName>
        <fullName evidence="1">Uncharacterized protein</fullName>
    </submittedName>
</protein>
<sequence>MLSKVDGRWREHHFLRGPWTFGLLFQPRGLCETSKGLC</sequence>
<proteinExistence type="predicted"/>
<dbReference type="Gramene" id="Mp5g22950.1">
    <property type="protein sequence ID" value="Mp5g22950.1.cds"/>
    <property type="gene ID" value="Mp5g22950"/>
</dbReference>
<evidence type="ECO:0000313" key="2">
    <source>
        <dbReference type="Proteomes" id="UP000244005"/>
    </source>
</evidence>
<organism evidence="1 2">
    <name type="scientific">Marchantia polymorpha</name>
    <name type="common">Common liverwort</name>
    <name type="synonym">Marchantia aquatica</name>
    <dbReference type="NCBI Taxonomy" id="3197"/>
    <lineage>
        <taxon>Eukaryota</taxon>
        <taxon>Viridiplantae</taxon>
        <taxon>Streptophyta</taxon>
        <taxon>Embryophyta</taxon>
        <taxon>Marchantiophyta</taxon>
        <taxon>Marchantiopsida</taxon>
        <taxon>Marchantiidae</taxon>
        <taxon>Marchantiales</taxon>
        <taxon>Marchantiaceae</taxon>
        <taxon>Marchantia</taxon>
    </lineage>
</organism>
<dbReference type="AlphaFoldDB" id="A0A2R6XKZ0"/>
<keyword evidence="2" id="KW-1185">Reference proteome</keyword>
<accession>A0A2R6XKZ0</accession>
<gene>
    <name evidence="1" type="ORF">MARPO_0010s0161</name>
</gene>
<evidence type="ECO:0000313" key="1">
    <source>
        <dbReference type="EMBL" id="PTQ46785.1"/>
    </source>
</evidence>
<reference evidence="2" key="1">
    <citation type="journal article" date="2017" name="Cell">
        <title>Insights into land plant evolution garnered from the Marchantia polymorpha genome.</title>
        <authorList>
            <person name="Bowman J.L."/>
            <person name="Kohchi T."/>
            <person name="Yamato K.T."/>
            <person name="Jenkins J."/>
            <person name="Shu S."/>
            <person name="Ishizaki K."/>
            <person name="Yamaoka S."/>
            <person name="Nishihama R."/>
            <person name="Nakamura Y."/>
            <person name="Berger F."/>
            <person name="Adam C."/>
            <person name="Aki S.S."/>
            <person name="Althoff F."/>
            <person name="Araki T."/>
            <person name="Arteaga-Vazquez M.A."/>
            <person name="Balasubrmanian S."/>
            <person name="Barry K."/>
            <person name="Bauer D."/>
            <person name="Boehm C.R."/>
            <person name="Briginshaw L."/>
            <person name="Caballero-Perez J."/>
            <person name="Catarino B."/>
            <person name="Chen F."/>
            <person name="Chiyoda S."/>
            <person name="Chovatia M."/>
            <person name="Davies K.M."/>
            <person name="Delmans M."/>
            <person name="Demura T."/>
            <person name="Dierschke T."/>
            <person name="Dolan L."/>
            <person name="Dorantes-Acosta A.E."/>
            <person name="Eklund D.M."/>
            <person name="Florent S.N."/>
            <person name="Flores-Sandoval E."/>
            <person name="Fujiyama A."/>
            <person name="Fukuzawa H."/>
            <person name="Galik B."/>
            <person name="Grimanelli D."/>
            <person name="Grimwood J."/>
            <person name="Grossniklaus U."/>
            <person name="Hamada T."/>
            <person name="Haseloff J."/>
            <person name="Hetherington A.J."/>
            <person name="Higo A."/>
            <person name="Hirakawa Y."/>
            <person name="Hundley H.N."/>
            <person name="Ikeda Y."/>
            <person name="Inoue K."/>
            <person name="Inoue S.I."/>
            <person name="Ishida S."/>
            <person name="Jia Q."/>
            <person name="Kakita M."/>
            <person name="Kanazawa T."/>
            <person name="Kawai Y."/>
            <person name="Kawashima T."/>
            <person name="Kennedy M."/>
            <person name="Kinose K."/>
            <person name="Kinoshita T."/>
            <person name="Kohara Y."/>
            <person name="Koide E."/>
            <person name="Komatsu K."/>
            <person name="Kopischke S."/>
            <person name="Kubo M."/>
            <person name="Kyozuka J."/>
            <person name="Lagercrantz U."/>
            <person name="Lin S.S."/>
            <person name="Lindquist E."/>
            <person name="Lipzen A.M."/>
            <person name="Lu C.W."/>
            <person name="De Luna E."/>
            <person name="Martienssen R.A."/>
            <person name="Minamino N."/>
            <person name="Mizutani M."/>
            <person name="Mizutani M."/>
            <person name="Mochizuki N."/>
            <person name="Monte I."/>
            <person name="Mosher R."/>
            <person name="Nagasaki H."/>
            <person name="Nakagami H."/>
            <person name="Naramoto S."/>
            <person name="Nishitani K."/>
            <person name="Ohtani M."/>
            <person name="Okamoto T."/>
            <person name="Okumura M."/>
            <person name="Phillips J."/>
            <person name="Pollak B."/>
            <person name="Reinders A."/>
            <person name="Rovekamp M."/>
            <person name="Sano R."/>
            <person name="Sawa S."/>
            <person name="Schmid M.W."/>
            <person name="Shirakawa M."/>
            <person name="Solano R."/>
            <person name="Spunde A."/>
            <person name="Suetsugu N."/>
            <person name="Sugano S."/>
            <person name="Sugiyama A."/>
            <person name="Sun R."/>
            <person name="Suzuki Y."/>
            <person name="Takenaka M."/>
            <person name="Takezawa D."/>
            <person name="Tomogane H."/>
            <person name="Tsuzuki M."/>
            <person name="Ueda T."/>
            <person name="Umeda M."/>
            <person name="Ward J.M."/>
            <person name="Watanabe Y."/>
            <person name="Yazaki K."/>
            <person name="Yokoyama R."/>
            <person name="Yoshitake Y."/>
            <person name="Yotsui I."/>
            <person name="Zachgo S."/>
            <person name="Schmutz J."/>
        </authorList>
    </citation>
    <scope>NUCLEOTIDE SEQUENCE [LARGE SCALE GENOMIC DNA]</scope>
    <source>
        <strain evidence="2">Tak-1</strain>
    </source>
</reference>